<dbReference type="Gene3D" id="1.10.3860.10">
    <property type="entry name" value="Sodium:dicarboxylate symporter"/>
    <property type="match status" value="1"/>
</dbReference>
<dbReference type="RefSeq" id="WP_114621067.1">
    <property type="nucleotide sequence ID" value="NZ_CAJKON010000038.1"/>
</dbReference>
<dbReference type="SUPFAM" id="SSF118215">
    <property type="entry name" value="Proton glutamate symport protein"/>
    <property type="match status" value="1"/>
</dbReference>
<feature type="transmembrane region" description="Helical" evidence="8">
    <location>
        <begin position="173"/>
        <end position="192"/>
    </location>
</feature>
<dbReference type="PRINTS" id="PR00173">
    <property type="entry name" value="EDTRNSPORT"/>
</dbReference>
<comment type="caution">
    <text evidence="9">The sequence shown here is derived from an EMBL/GenBank/DDBJ whole genome shotgun (WGS) entry which is preliminary data.</text>
</comment>
<dbReference type="GO" id="GO:0015293">
    <property type="term" value="F:symporter activity"/>
    <property type="evidence" value="ECO:0007669"/>
    <property type="project" value="UniProtKB-KW"/>
</dbReference>
<evidence type="ECO:0000256" key="2">
    <source>
        <dbReference type="ARBA" id="ARBA00022448"/>
    </source>
</evidence>
<evidence type="ECO:0000256" key="3">
    <source>
        <dbReference type="ARBA" id="ARBA00022475"/>
    </source>
</evidence>
<keyword evidence="3" id="KW-1003">Cell membrane</keyword>
<dbReference type="PROSITE" id="PS00714">
    <property type="entry name" value="NA_DICARBOXYL_SYMP_2"/>
    <property type="match status" value="1"/>
</dbReference>
<keyword evidence="4 8" id="KW-0812">Transmembrane</keyword>
<dbReference type="OrthoDB" id="9766690at2"/>
<evidence type="ECO:0000256" key="4">
    <source>
        <dbReference type="ARBA" id="ARBA00022692"/>
    </source>
</evidence>
<organism evidence="9 10">
    <name type="scientific">Senegalimassilia anaerobia</name>
    <dbReference type="NCBI Taxonomy" id="1473216"/>
    <lineage>
        <taxon>Bacteria</taxon>
        <taxon>Bacillati</taxon>
        <taxon>Actinomycetota</taxon>
        <taxon>Coriobacteriia</taxon>
        <taxon>Coriobacteriales</taxon>
        <taxon>Coriobacteriaceae</taxon>
        <taxon>Senegalimassilia</taxon>
    </lineage>
</organism>
<evidence type="ECO:0000256" key="1">
    <source>
        <dbReference type="ARBA" id="ARBA00004651"/>
    </source>
</evidence>
<dbReference type="FunFam" id="1.10.3860.10:FF:000001">
    <property type="entry name" value="C4-dicarboxylate transport protein"/>
    <property type="match status" value="1"/>
</dbReference>
<dbReference type="GO" id="GO:0006835">
    <property type="term" value="P:dicarboxylic acid transport"/>
    <property type="evidence" value="ECO:0007669"/>
    <property type="project" value="TreeGrafter"/>
</dbReference>
<dbReference type="STRING" id="1034345.GCA_000236865_01513"/>
<feature type="transmembrane region" description="Helical" evidence="8">
    <location>
        <begin position="76"/>
        <end position="99"/>
    </location>
</feature>
<reference evidence="9 10" key="1">
    <citation type="journal article" date="2018" name="Elife">
        <title>Discovery and characterization of a prevalent human gut bacterial enzyme sufficient for the inactivation of a family of plant toxins.</title>
        <authorList>
            <person name="Koppel N."/>
            <person name="Bisanz J.E."/>
            <person name="Pandelia M.E."/>
            <person name="Turnbaugh P.J."/>
            <person name="Balskus E.P."/>
        </authorList>
    </citation>
    <scope>NUCLEOTIDE SEQUENCE [LARGE SCALE GENOMIC DNA]</scope>
    <source>
        <strain evidence="10">anaerobia AP69FAA</strain>
    </source>
</reference>
<proteinExistence type="predicted"/>
<gene>
    <name evidence="9" type="ORF">C1880_08245</name>
</gene>
<keyword evidence="10" id="KW-1185">Reference proteome</keyword>
<dbReference type="Proteomes" id="UP000253792">
    <property type="component" value="Unassembled WGS sequence"/>
</dbReference>
<dbReference type="EMBL" id="PPTP01000007">
    <property type="protein sequence ID" value="RDB54826.1"/>
    <property type="molecule type" value="Genomic_DNA"/>
</dbReference>
<dbReference type="AlphaFoldDB" id="A0A369L9G0"/>
<keyword evidence="2" id="KW-0813">Transport</keyword>
<evidence type="ECO:0000313" key="10">
    <source>
        <dbReference type="Proteomes" id="UP000253792"/>
    </source>
</evidence>
<evidence type="ECO:0000256" key="5">
    <source>
        <dbReference type="ARBA" id="ARBA00022847"/>
    </source>
</evidence>
<evidence type="ECO:0000313" key="9">
    <source>
        <dbReference type="EMBL" id="RDB54826.1"/>
    </source>
</evidence>
<evidence type="ECO:0000256" key="7">
    <source>
        <dbReference type="ARBA" id="ARBA00023136"/>
    </source>
</evidence>
<keyword evidence="6 8" id="KW-1133">Transmembrane helix</keyword>
<dbReference type="GO" id="GO:0005886">
    <property type="term" value="C:plasma membrane"/>
    <property type="evidence" value="ECO:0007669"/>
    <property type="project" value="UniProtKB-SubCell"/>
</dbReference>
<accession>A0A369L9G0</accession>
<comment type="subcellular location">
    <subcellularLocation>
        <location evidence="1">Cell membrane</location>
        <topology evidence="1">Multi-pass membrane protein</topology>
    </subcellularLocation>
</comment>
<dbReference type="PANTHER" id="PTHR42865">
    <property type="entry name" value="PROTON/GLUTAMATE-ASPARTATE SYMPORTER"/>
    <property type="match status" value="1"/>
</dbReference>
<protein>
    <submittedName>
        <fullName evidence="9">Dicarboxylate/amino acid:cation symporter</fullName>
    </submittedName>
</protein>
<dbReference type="PANTHER" id="PTHR42865:SF7">
    <property type="entry name" value="PROTON_GLUTAMATE-ASPARTATE SYMPORTER"/>
    <property type="match status" value="1"/>
</dbReference>
<feature type="transmembrane region" description="Helical" evidence="8">
    <location>
        <begin position="240"/>
        <end position="263"/>
    </location>
</feature>
<evidence type="ECO:0000256" key="6">
    <source>
        <dbReference type="ARBA" id="ARBA00022989"/>
    </source>
</evidence>
<keyword evidence="7 8" id="KW-0472">Membrane</keyword>
<keyword evidence="5" id="KW-0769">Symport</keyword>
<dbReference type="InterPro" id="IPR018107">
    <property type="entry name" value="Na-dicarboxylate_symporter_CS"/>
</dbReference>
<feature type="transmembrane region" description="Helical" evidence="8">
    <location>
        <begin position="213"/>
        <end position="234"/>
    </location>
</feature>
<feature type="transmembrane region" description="Helical" evidence="8">
    <location>
        <begin position="111"/>
        <end position="131"/>
    </location>
</feature>
<dbReference type="InterPro" id="IPR001991">
    <property type="entry name" value="Na-dicarboxylate_symporter"/>
</dbReference>
<dbReference type="Pfam" id="PF00375">
    <property type="entry name" value="SDF"/>
    <property type="match status" value="1"/>
</dbReference>
<feature type="transmembrane region" description="Helical" evidence="8">
    <location>
        <begin position="37"/>
        <end position="56"/>
    </location>
</feature>
<name>A0A369L9G0_9ACTN</name>
<evidence type="ECO:0000256" key="8">
    <source>
        <dbReference type="SAM" id="Phobius"/>
    </source>
</evidence>
<dbReference type="InterPro" id="IPR036458">
    <property type="entry name" value="Na:dicarbo_symporter_sf"/>
</dbReference>
<sequence length="439" mass="46285">MSKINDLEQEVKADVKEATEAVSAENADKPWFKRLSLTTWIFIALALGVVAGLALQGTPDIATTYIKPLGTIFLNLIKMIVVPLVIFSMIAGVISLSDIKKVGAIGGKTIAYYLCTTACAIVIGLIIANVFNVGGGYTLTADELSYEAKAAPSFIETIVNIFPSNFVQPMSDASMLQIIVIALFFGFGILAAGKKAQPVADFVNGMSEVCIKIMHMIITIAPFGVFGLITPVVATNGPDILLPLLKLILVAYLAMILHMVVVYSGMVKAIAKMGPLTFFKGQVRAMTFAFASASSVGTLPINMECSEKLGVRREVSSFVLPLGATINMDGTAIYQGVCAIFIAQVFGIDLTIGQQCVIVMTAVLSSIGTAGVPGSGMIMLAMVLQSVGLPVEGIALVAGVDRVLDMMRTVVNITGDQSAAVCVDSLEKRKEARQAAKAA</sequence>